<evidence type="ECO:0000256" key="3">
    <source>
        <dbReference type="ARBA" id="ARBA00022475"/>
    </source>
</evidence>
<sequence>MPPKQNQARCWYLVAMEVLLMLLREVRAGPKDVAPEFNVMCKIYSLAVNGEAIPAADWNKVVADEILEIKRLNMSTSDETFFNSIDEKPGNTDAEASERKALKEFVGKSREGDRGSDYVRPPPSDSRERANRRIGLLLLQAENYKRQLEAIPEPSVEDIRDKLLGVVFGLGHKAVSKANGGSGTFQSGLAAGCGGSGGNAGVGKSLASDMVCLCTHKNSAARFGSECYGSDGAASKHYDSETNAGDAWAEVEA</sequence>
<evidence type="ECO:0000256" key="4">
    <source>
        <dbReference type="ARBA" id="ARBA00022622"/>
    </source>
</evidence>
<evidence type="ECO:0000313" key="13">
    <source>
        <dbReference type="Proteomes" id="UP000000702"/>
    </source>
</evidence>
<protein>
    <submittedName>
        <fullName evidence="12">WGS project CAEQ00000000 data, annotated contig 708</fullName>
    </submittedName>
</protein>
<evidence type="ECO:0000256" key="1">
    <source>
        <dbReference type="ARBA" id="ARBA00002523"/>
    </source>
</evidence>
<reference evidence="12 13" key="2">
    <citation type="journal article" date="2012" name="Proc. Natl. Acad. Sci. U.S.A.">
        <title>Antigenic diversity is generated by distinct evolutionary mechanisms in African trypanosome species.</title>
        <authorList>
            <person name="Jackson A.P."/>
            <person name="Berry A."/>
            <person name="Aslett M."/>
            <person name="Allison H.C."/>
            <person name="Burton P."/>
            <person name="Vavrova-Anderson J."/>
            <person name="Brown R."/>
            <person name="Browne H."/>
            <person name="Corton N."/>
            <person name="Hauser H."/>
            <person name="Gamble J."/>
            <person name="Gilderthorp R."/>
            <person name="Marcello L."/>
            <person name="McQuillan J."/>
            <person name="Otto T.D."/>
            <person name="Quail M.A."/>
            <person name="Sanders M.J."/>
            <person name="van Tonder A."/>
            <person name="Ginger M.L."/>
            <person name="Field M.C."/>
            <person name="Barry J.D."/>
            <person name="Hertz-Fowler C."/>
            <person name="Berriman M."/>
        </authorList>
    </citation>
    <scope>NUCLEOTIDE SEQUENCE [LARGE SCALE GENOMIC DNA]</scope>
    <source>
        <strain evidence="12 13">IL3000</strain>
    </source>
</reference>
<dbReference type="EMBL" id="CAEQ01002501">
    <property type="protein sequence ID" value="CCD16934.1"/>
    <property type="molecule type" value="Genomic_DNA"/>
</dbReference>
<comment type="caution">
    <text evidence="12">The sequence shown here is derived from an EMBL/GenBank/DDBJ whole genome shotgun (WGS) entry which is preliminary data.</text>
</comment>
<keyword evidence="13" id="KW-1185">Reference proteome</keyword>
<accession>F9WHY9</accession>
<feature type="region of interest" description="Disordered" evidence="9">
    <location>
        <begin position="105"/>
        <end position="130"/>
    </location>
</feature>
<feature type="non-terminal residue" evidence="12">
    <location>
        <position position="253"/>
    </location>
</feature>
<evidence type="ECO:0000256" key="2">
    <source>
        <dbReference type="ARBA" id="ARBA00004609"/>
    </source>
</evidence>
<evidence type="ECO:0000256" key="7">
    <source>
        <dbReference type="ARBA" id="ARBA00023180"/>
    </source>
</evidence>
<keyword evidence="3" id="KW-1003">Cell membrane</keyword>
<comment type="subcellular location">
    <subcellularLocation>
        <location evidence="2">Cell membrane</location>
        <topology evidence="2">Lipid-anchor</topology>
        <topology evidence="2">GPI-anchor</topology>
    </subcellularLocation>
</comment>
<dbReference type="Pfam" id="PF13206">
    <property type="entry name" value="VSG_B"/>
    <property type="match status" value="1"/>
</dbReference>
<feature type="chain" id="PRO_5003390410" evidence="10">
    <location>
        <begin position="29"/>
        <end position="253"/>
    </location>
</feature>
<dbReference type="GO" id="GO:0005886">
    <property type="term" value="C:plasma membrane"/>
    <property type="evidence" value="ECO:0007669"/>
    <property type="project" value="UniProtKB-SubCell"/>
</dbReference>
<reference evidence="13" key="1">
    <citation type="submission" date="2011-07" db="EMBL/GenBank/DDBJ databases">
        <title>Divergent evolution of antigenic variation in African trypanosomes.</title>
        <authorList>
            <person name="Jackson A.P."/>
            <person name="Berry A."/>
            <person name="Allison H.C."/>
            <person name="Burton P."/>
            <person name="Anderson J."/>
            <person name="Aslett M."/>
            <person name="Brown R."/>
            <person name="Corton N."/>
            <person name="Harris D."/>
            <person name="Hauser H."/>
            <person name="Gamble J."/>
            <person name="Gilderthorp R."/>
            <person name="McQuillan J."/>
            <person name="Quail M.A."/>
            <person name="Sanders M."/>
            <person name="Van Tonder A."/>
            <person name="Ginger M.L."/>
            <person name="Donelson J.E."/>
            <person name="Field M.C."/>
            <person name="Barry J.D."/>
            <person name="Berriman M."/>
            <person name="Hertz-Fowler C."/>
        </authorList>
    </citation>
    <scope>NUCLEOTIDE SEQUENCE [LARGE SCALE GENOMIC DNA]</scope>
    <source>
        <strain evidence="13">IL3000</strain>
    </source>
</reference>
<evidence type="ECO:0000256" key="5">
    <source>
        <dbReference type="ARBA" id="ARBA00022729"/>
    </source>
</evidence>
<evidence type="ECO:0000313" key="12">
    <source>
        <dbReference type="EMBL" id="CCD16934.1"/>
    </source>
</evidence>
<keyword evidence="5 10" id="KW-0732">Signal</keyword>
<dbReference type="Proteomes" id="UP000000702">
    <property type="component" value="Unassembled WGS sequence"/>
</dbReference>
<feature type="compositionally biased region" description="Basic and acidic residues" evidence="9">
    <location>
        <begin position="105"/>
        <end position="117"/>
    </location>
</feature>
<evidence type="ECO:0000256" key="10">
    <source>
        <dbReference type="SAM" id="SignalP"/>
    </source>
</evidence>
<comment type="function">
    <text evidence="1">VSG forms a coat on the surface of the parasite. The trypanosome evades the immune response of the host by expressing a series of antigenically distinct VSGs from an estimated 1000 VSG genes.</text>
</comment>
<dbReference type="GO" id="GO:0098552">
    <property type="term" value="C:side of membrane"/>
    <property type="evidence" value="ECO:0007669"/>
    <property type="project" value="UniProtKB-KW"/>
</dbReference>
<evidence type="ECO:0000256" key="9">
    <source>
        <dbReference type="SAM" id="MobiDB-lite"/>
    </source>
</evidence>
<organism evidence="12 13">
    <name type="scientific">Trypanosoma congolense (strain IL3000)</name>
    <dbReference type="NCBI Taxonomy" id="1068625"/>
    <lineage>
        <taxon>Eukaryota</taxon>
        <taxon>Discoba</taxon>
        <taxon>Euglenozoa</taxon>
        <taxon>Kinetoplastea</taxon>
        <taxon>Metakinetoplastina</taxon>
        <taxon>Trypanosomatida</taxon>
        <taxon>Trypanosomatidae</taxon>
        <taxon>Trypanosoma</taxon>
        <taxon>Nannomonas</taxon>
    </lineage>
</organism>
<dbReference type="InterPro" id="IPR025932">
    <property type="entry name" value="Trypano_VSG_B_N_dom"/>
</dbReference>
<gene>
    <name evidence="12" type="ORF">TCIL3000_0_18160</name>
</gene>
<proteinExistence type="predicted"/>
<keyword evidence="8" id="KW-0449">Lipoprotein</keyword>
<name>F9WHY9_TRYCI</name>
<evidence type="ECO:0000256" key="8">
    <source>
        <dbReference type="ARBA" id="ARBA00023288"/>
    </source>
</evidence>
<evidence type="ECO:0000259" key="11">
    <source>
        <dbReference type="Pfam" id="PF13206"/>
    </source>
</evidence>
<dbReference type="VEuPathDB" id="TriTrypDB:TcIL3000_0_18160"/>
<feature type="domain" description="Trypanosome variant surface glycoprotein B-type N-terminal" evidence="11">
    <location>
        <begin position="19"/>
        <end position="252"/>
    </location>
</feature>
<keyword evidence="7" id="KW-0325">Glycoprotein</keyword>
<keyword evidence="4" id="KW-0336">GPI-anchor</keyword>
<dbReference type="AlphaFoldDB" id="F9WHY9"/>
<feature type="signal peptide" evidence="10">
    <location>
        <begin position="1"/>
        <end position="28"/>
    </location>
</feature>
<evidence type="ECO:0000256" key="6">
    <source>
        <dbReference type="ARBA" id="ARBA00023136"/>
    </source>
</evidence>
<keyword evidence="6" id="KW-0472">Membrane</keyword>